<protein>
    <recommendedName>
        <fullName evidence="1">UPF0311 protein MAE01_15870</fullName>
    </recommendedName>
</protein>
<dbReference type="InterPro" id="IPR020915">
    <property type="entry name" value="UPF0311"/>
</dbReference>
<evidence type="ECO:0000256" key="1">
    <source>
        <dbReference type="HAMAP-Rule" id="MF_00775"/>
    </source>
</evidence>
<dbReference type="EMBL" id="BJUW01000006">
    <property type="protein sequence ID" value="GEK86411.1"/>
    <property type="molecule type" value="Genomic_DNA"/>
</dbReference>
<proteinExistence type="inferred from homology"/>
<evidence type="ECO:0000313" key="3">
    <source>
        <dbReference type="Proteomes" id="UP000321225"/>
    </source>
</evidence>
<dbReference type="RefSeq" id="WP_186806170.1">
    <property type="nucleotide sequence ID" value="NZ_BJUW01000006.1"/>
</dbReference>
<comment type="caution">
    <text evidence="2">The sequence shown here is derived from an EMBL/GenBank/DDBJ whole genome shotgun (WGS) entry which is preliminary data.</text>
</comment>
<dbReference type="Proteomes" id="UP000321225">
    <property type="component" value="Unassembled WGS sequence"/>
</dbReference>
<keyword evidence="3" id="KW-1185">Reference proteome</keyword>
<evidence type="ECO:0000313" key="2">
    <source>
        <dbReference type="EMBL" id="GEK86411.1"/>
    </source>
</evidence>
<name>A0A511AI62_9MICO</name>
<dbReference type="Gene3D" id="2.40.160.20">
    <property type="match status" value="1"/>
</dbReference>
<dbReference type="AlphaFoldDB" id="A0A511AI62"/>
<accession>A0A511AI62</accession>
<dbReference type="Pfam" id="PF11578">
    <property type="entry name" value="DUF3237"/>
    <property type="match status" value="1"/>
</dbReference>
<comment type="similarity">
    <text evidence="1">Belongs to the UPF0311 family.</text>
</comment>
<dbReference type="PANTHER" id="PTHR37315:SF1">
    <property type="entry name" value="UPF0311 PROTEIN BLR7842"/>
    <property type="match status" value="1"/>
</dbReference>
<dbReference type="HAMAP" id="MF_00775">
    <property type="entry name" value="UPF0311"/>
    <property type="match status" value="1"/>
</dbReference>
<dbReference type="PANTHER" id="PTHR37315">
    <property type="entry name" value="UPF0311 PROTEIN BLR7842"/>
    <property type="match status" value="1"/>
</dbReference>
<sequence length="166" mass="17762">MSEVSSLAADMPSPTLDHVLTITLQFDNRFKTPMMLGGAQHGWISVTGGSFEGPLLRGKVLPGGGDPSLTRPDGLVVVGARYILQEDDGTMISLYNPGIRDGSPQVKAGVDPALVIDTEAFDLRTSPVFDTPAGKHDWLTRSTFVGVGRKLPDGNGNRIHYFKVNA</sequence>
<reference evidence="2 3" key="1">
    <citation type="submission" date="2019-07" db="EMBL/GenBank/DDBJ databases">
        <title>Whole genome shotgun sequence of Microbacterium aerolatum NBRC 103071.</title>
        <authorList>
            <person name="Hosoyama A."/>
            <person name="Uohara A."/>
            <person name="Ohji S."/>
            <person name="Ichikawa N."/>
        </authorList>
    </citation>
    <scope>NUCLEOTIDE SEQUENCE [LARGE SCALE GENOMIC DNA]</scope>
    <source>
        <strain evidence="2 3">NBRC 103071</strain>
    </source>
</reference>
<gene>
    <name evidence="2" type="ORF">MAE01_15870</name>
</gene>
<organism evidence="2 3">
    <name type="scientific">Microbacterium aerolatum</name>
    <dbReference type="NCBI Taxonomy" id="153731"/>
    <lineage>
        <taxon>Bacteria</taxon>
        <taxon>Bacillati</taxon>
        <taxon>Actinomycetota</taxon>
        <taxon>Actinomycetes</taxon>
        <taxon>Micrococcales</taxon>
        <taxon>Microbacteriaceae</taxon>
        <taxon>Microbacterium</taxon>
    </lineage>
</organism>